<keyword evidence="5 16" id="KW-0732">Signal</keyword>
<evidence type="ECO:0000256" key="9">
    <source>
        <dbReference type="ARBA" id="ARBA00022989"/>
    </source>
</evidence>
<dbReference type="SMART" id="SM00327">
    <property type="entry name" value="VWA"/>
    <property type="match status" value="1"/>
</dbReference>
<dbReference type="InterPro" id="IPR036465">
    <property type="entry name" value="vWFA_dom_sf"/>
</dbReference>
<keyword evidence="12" id="KW-1015">Disulfide bond</keyword>
<dbReference type="InterPro" id="IPR048633">
    <property type="entry name" value="ITGAX-like_Ig_3"/>
</dbReference>
<evidence type="ECO:0000256" key="16">
    <source>
        <dbReference type="RuleBase" id="RU003762"/>
    </source>
</evidence>
<dbReference type="SUPFAM" id="SSF53300">
    <property type="entry name" value="vWA-like"/>
    <property type="match status" value="1"/>
</dbReference>
<feature type="repeat" description="FG-GAP" evidence="15">
    <location>
        <begin position="509"/>
        <end position="567"/>
    </location>
</feature>
<keyword evidence="19" id="KW-1185">Reference proteome</keyword>
<evidence type="ECO:0000256" key="13">
    <source>
        <dbReference type="ARBA" id="ARBA00023170"/>
    </source>
</evidence>
<protein>
    <submittedName>
        <fullName evidence="20">Integrin alpha-M-like</fullName>
    </submittedName>
</protein>
<keyword evidence="3 16" id="KW-0812">Transmembrane</keyword>
<keyword evidence="8 16" id="KW-0130">Cell adhesion</keyword>
<evidence type="ECO:0000256" key="6">
    <source>
        <dbReference type="ARBA" id="ARBA00022737"/>
    </source>
</evidence>
<dbReference type="GO" id="GO:0007229">
    <property type="term" value="P:integrin-mediated signaling pathway"/>
    <property type="evidence" value="ECO:0007669"/>
    <property type="project" value="UniProtKB-KW"/>
</dbReference>
<dbReference type="InterPro" id="IPR013519">
    <property type="entry name" value="Int_alpha_beta-p"/>
</dbReference>
<keyword evidence="14" id="KW-0325">Glycoprotein</keyword>
<dbReference type="Pfam" id="PF08441">
    <property type="entry name" value="Integrin_A_Ig_1"/>
    <property type="match status" value="1"/>
</dbReference>
<reference evidence="20" key="1">
    <citation type="submission" date="2025-08" db="UniProtKB">
        <authorList>
            <consortium name="RefSeq"/>
        </authorList>
    </citation>
    <scope>IDENTIFICATION</scope>
</reference>
<dbReference type="Pfam" id="PF20805">
    <property type="entry name" value="Integrin_A_Ig_2"/>
    <property type="match status" value="1"/>
</dbReference>
<dbReference type="InterPro" id="IPR013649">
    <property type="entry name" value="Integrin_alpha_Ig-like_1"/>
</dbReference>
<keyword evidence="13 16" id="KW-0675">Receptor</keyword>
<dbReference type="InterPro" id="IPR000413">
    <property type="entry name" value="Integrin_alpha"/>
</dbReference>
<feature type="transmembrane region" description="Helical" evidence="16">
    <location>
        <begin position="1092"/>
        <end position="1115"/>
    </location>
</feature>
<evidence type="ECO:0000313" key="20">
    <source>
        <dbReference type="RefSeq" id="XP_033802676.1"/>
    </source>
</evidence>
<dbReference type="Gene3D" id="3.40.50.410">
    <property type="entry name" value="von Willebrand factor, type A domain"/>
    <property type="match status" value="1"/>
</dbReference>
<comment type="similarity">
    <text evidence="2 16">Belongs to the integrin alpha chain family.</text>
</comment>
<evidence type="ECO:0000256" key="2">
    <source>
        <dbReference type="ARBA" id="ARBA00008054"/>
    </source>
</evidence>
<dbReference type="GO" id="GO:0098609">
    <property type="term" value="P:cell-cell adhesion"/>
    <property type="evidence" value="ECO:0007669"/>
    <property type="project" value="TreeGrafter"/>
</dbReference>
<dbReference type="Gene3D" id="1.20.5.930">
    <property type="entry name" value="Bicelle-embedded integrin alpha(iib) transmembrane segment"/>
    <property type="match status" value="1"/>
</dbReference>
<dbReference type="SUPFAM" id="SSF69179">
    <property type="entry name" value="Integrin domains"/>
    <property type="match status" value="3"/>
</dbReference>
<feature type="repeat" description="FG-GAP" evidence="15">
    <location>
        <begin position="571"/>
        <end position="631"/>
    </location>
</feature>
<feature type="region of interest" description="Disordered" evidence="17">
    <location>
        <begin position="1125"/>
        <end position="1159"/>
    </location>
</feature>
<evidence type="ECO:0000256" key="3">
    <source>
        <dbReference type="ARBA" id="ARBA00022692"/>
    </source>
</evidence>
<name>A0A6P8RIM6_GEOSA</name>
<sequence length="1159" mass="128386">MARYILFLLLCGNVMIKSQSFNIDTESPTVFSGNKRGYFGYKVVQLKADGFPWLVVSAPLEDGTLWNKTGAIYQCSYTSETCTPIIVNNTLPISLGLTVATEEVSARGLIVCGPTYSHPCEENLFLNGICYIFNDKLHVTEEIRPSYKECVSGVDAVILYDDSGSITSDDFRRMQHFMIDLIKNLQDANILFAVVQFSTEVRDVFSFQEYQQRSFNPEKAILQVPHTKGRTHTPSGIKHVVEKIFTADRGARRNTKSLLITITDGKSNDEEVTFEEAIGAANMKGIIRYAIGVGSEFVSARAELETIASRPENVFRVGSFSALSSIQAELAEKIFAIEGIQQTSNSSSFLLELSQGGFSALKTLDSMVLGAVGAYDWSGGFNMIHRNASVFINVSSTSSDTRDSYLGYAAIHVVTRGKNLYVVGAPRYQHIGRVSIFHQHSSNDSWMVKQHIQGEQIGSYFGTELCSVDLNMDGNTDLILIGAPLYHKPGTGGLVHVCILSSEANFSCEQTMRGIGGNTFGRFGAAIAALGDISNDGITDVAIGAPLEEEQHGAVYVFHGRQQGFWFKHSQRITSSLLSMGLWYFGQSLHGLLDMSGDGLTDLAVGALGHAIILRSRPLINISTSIIFDPPEIPMDVVECSRMMHNKETPVVTAMLCFHITSLSHGHSHRDLRALVKYSIQLDIGRRDMEQPRLMIQNMSSDTTTVGTAESCFQKRIYAPMCLEDFLSPVQLRINFSVTGDIIANTKNLRPVLDPSINTTLHTEIPFQKNCGEDGICTSNLNISFLRLIELMLRPGLPLMLTMQLNNLGELAYGPRLQVFHPTGLLFRRASVLQPSRVSLVCDPTGNLGNQSEWSILCAMKPPVLREHSQAIFQIIFQTIGDISWGKSIQITVQAESENENNSTLDDNRQSREIPVLEEVTVIIRGLESISYLNISADKPEKRFLMHCYQLENLGHRAVPVNVTFRMPLQLEASFLWDLDRNVSVKGENTSCGTSESLRTDSQDQSMQECNSPFCRMVQCKAQVLAQGAHITFCFGGLFYSNRSVQLKAQKLSMNSEAFLTINEMKYFQKPEQKFHYAKVVTEVEVISPVSILPVVLGSSIGGLLLLAVMVVILYKFGFFKRRNRPENQDLTDPGKPSEEQSTTADPSLPTPQETPIDS</sequence>
<dbReference type="KEGG" id="gsh:117361442"/>
<feature type="repeat" description="FG-GAP" evidence="15">
    <location>
        <begin position="22"/>
        <end position="84"/>
    </location>
</feature>
<dbReference type="InterPro" id="IPR028994">
    <property type="entry name" value="Integrin_alpha_N"/>
</dbReference>
<feature type="compositionally biased region" description="Polar residues" evidence="17">
    <location>
        <begin position="1140"/>
        <end position="1159"/>
    </location>
</feature>
<evidence type="ECO:0000256" key="14">
    <source>
        <dbReference type="ARBA" id="ARBA00023180"/>
    </source>
</evidence>
<dbReference type="GO" id="GO:0008305">
    <property type="term" value="C:integrin complex"/>
    <property type="evidence" value="ECO:0007669"/>
    <property type="project" value="InterPro"/>
</dbReference>
<dbReference type="PROSITE" id="PS51470">
    <property type="entry name" value="FG_GAP"/>
    <property type="match status" value="4"/>
</dbReference>
<evidence type="ECO:0000256" key="1">
    <source>
        <dbReference type="ARBA" id="ARBA00004479"/>
    </source>
</evidence>
<evidence type="ECO:0000256" key="8">
    <source>
        <dbReference type="ARBA" id="ARBA00022889"/>
    </source>
</evidence>
<evidence type="ECO:0000313" key="19">
    <source>
        <dbReference type="Proteomes" id="UP000515159"/>
    </source>
</evidence>
<evidence type="ECO:0000256" key="12">
    <source>
        <dbReference type="ARBA" id="ARBA00023157"/>
    </source>
</evidence>
<feature type="repeat" description="FG-GAP" evidence="15">
    <location>
        <begin position="448"/>
        <end position="507"/>
    </location>
</feature>
<keyword evidence="10 16" id="KW-0401">Integrin</keyword>
<dbReference type="Pfam" id="PF21520">
    <property type="entry name" value="ITGAX-like_Ig_3"/>
    <property type="match status" value="1"/>
</dbReference>
<dbReference type="InterPro" id="IPR048285">
    <property type="entry name" value="Integrin_alpha_Ig-like_2"/>
</dbReference>
<evidence type="ECO:0000256" key="11">
    <source>
        <dbReference type="ARBA" id="ARBA00023136"/>
    </source>
</evidence>
<dbReference type="Proteomes" id="UP000515159">
    <property type="component" value="Chromosome 5"/>
</dbReference>
<dbReference type="PANTHER" id="PTHR23220">
    <property type="entry name" value="INTEGRIN ALPHA"/>
    <property type="match status" value="1"/>
</dbReference>
<dbReference type="Gene3D" id="2.60.40.1460">
    <property type="entry name" value="Integrin domains. Chain A, domain 2"/>
    <property type="match status" value="1"/>
</dbReference>
<dbReference type="AlphaFoldDB" id="A0A6P8RIM6"/>
<evidence type="ECO:0000256" key="15">
    <source>
        <dbReference type="PROSITE-ProRule" id="PRU00803"/>
    </source>
</evidence>
<dbReference type="Pfam" id="PF00092">
    <property type="entry name" value="VWA"/>
    <property type="match status" value="1"/>
</dbReference>
<accession>A0A6P8RIM6</accession>
<dbReference type="OrthoDB" id="5317514at2759"/>
<evidence type="ECO:0000256" key="4">
    <source>
        <dbReference type="ARBA" id="ARBA00022723"/>
    </source>
</evidence>
<evidence type="ECO:0000256" key="5">
    <source>
        <dbReference type="ARBA" id="ARBA00022729"/>
    </source>
</evidence>
<feature type="domain" description="VWFA" evidence="18">
    <location>
        <begin position="155"/>
        <end position="334"/>
    </location>
</feature>
<dbReference type="Gene3D" id="2.130.10.130">
    <property type="entry name" value="Integrin alpha, N-terminal"/>
    <property type="match status" value="1"/>
</dbReference>
<evidence type="ECO:0000256" key="17">
    <source>
        <dbReference type="SAM" id="MobiDB-lite"/>
    </source>
</evidence>
<dbReference type="PRINTS" id="PR01185">
    <property type="entry name" value="INTEGRINA"/>
</dbReference>
<dbReference type="GO" id="GO:0007160">
    <property type="term" value="P:cell-matrix adhesion"/>
    <property type="evidence" value="ECO:0007669"/>
    <property type="project" value="TreeGrafter"/>
</dbReference>
<dbReference type="RefSeq" id="XP_033802676.1">
    <property type="nucleotide sequence ID" value="XM_033946785.1"/>
</dbReference>
<dbReference type="InterPro" id="IPR018184">
    <property type="entry name" value="Integrin_alpha_C_CS"/>
</dbReference>
<gene>
    <name evidence="20" type="primary">LOC117361442</name>
</gene>
<dbReference type="PRINTS" id="PR00453">
    <property type="entry name" value="VWFADOMAIN"/>
</dbReference>
<dbReference type="Gene3D" id="2.60.40.1510">
    <property type="entry name" value="ntegrin, alpha v. Chain A, domain 3"/>
    <property type="match status" value="1"/>
</dbReference>
<dbReference type="GO" id="GO:0033627">
    <property type="term" value="P:cell adhesion mediated by integrin"/>
    <property type="evidence" value="ECO:0007669"/>
    <property type="project" value="TreeGrafter"/>
</dbReference>
<dbReference type="GO" id="GO:0046872">
    <property type="term" value="F:metal ion binding"/>
    <property type="evidence" value="ECO:0007669"/>
    <property type="project" value="UniProtKB-KW"/>
</dbReference>
<keyword evidence="7" id="KW-0106">Calcium</keyword>
<dbReference type="InterPro" id="IPR002035">
    <property type="entry name" value="VWF_A"/>
</dbReference>
<keyword evidence="9 16" id="KW-1133">Transmembrane helix</keyword>
<dbReference type="SUPFAM" id="SSF69318">
    <property type="entry name" value="Integrin alpha N-terminal domain"/>
    <property type="match status" value="1"/>
</dbReference>
<dbReference type="InterPro" id="IPR013517">
    <property type="entry name" value="FG-GAP"/>
</dbReference>
<dbReference type="PROSITE" id="PS50234">
    <property type="entry name" value="VWFA"/>
    <property type="match status" value="1"/>
</dbReference>
<dbReference type="SMART" id="SM00191">
    <property type="entry name" value="Int_alpha"/>
    <property type="match status" value="5"/>
</dbReference>
<dbReference type="GO" id="GO:0005178">
    <property type="term" value="F:integrin binding"/>
    <property type="evidence" value="ECO:0007669"/>
    <property type="project" value="TreeGrafter"/>
</dbReference>
<organism evidence="19 20">
    <name type="scientific">Geotrypetes seraphini</name>
    <name type="common">Gaboon caecilian</name>
    <name type="synonym">Caecilia seraphini</name>
    <dbReference type="NCBI Taxonomy" id="260995"/>
    <lineage>
        <taxon>Eukaryota</taxon>
        <taxon>Metazoa</taxon>
        <taxon>Chordata</taxon>
        <taxon>Craniata</taxon>
        <taxon>Vertebrata</taxon>
        <taxon>Euteleostomi</taxon>
        <taxon>Amphibia</taxon>
        <taxon>Gymnophiona</taxon>
        <taxon>Geotrypetes</taxon>
    </lineage>
</organism>
<dbReference type="GO" id="GO:0009897">
    <property type="term" value="C:external side of plasma membrane"/>
    <property type="evidence" value="ECO:0007669"/>
    <property type="project" value="TreeGrafter"/>
</dbReference>
<evidence type="ECO:0000256" key="10">
    <source>
        <dbReference type="ARBA" id="ARBA00023037"/>
    </source>
</evidence>
<evidence type="ECO:0000256" key="7">
    <source>
        <dbReference type="ARBA" id="ARBA00022837"/>
    </source>
</evidence>
<evidence type="ECO:0000259" key="18">
    <source>
        <dbReference type="PROSITE" id="PS50234"/>
    </source>
</evidence>
<dbReference type="PROSITE" id="PS00242">
    <property type="entry name" value="INTEGRIN_ALPHA"/>
    <property type="match status" value="1"/>
</dbReference>
<comment type="subcellular location">
    <subcellularLocation>
        <location evidence="1 16">Membrane</location>
        <topology evidence="1 16">Single-pass type I membrane protein</topology>
    </subcellularLocation>
</comment>
<feature type="signal peptide" evidence="16">
    <location>
        <begin position="1"/>
        <end position="20"/>
    </location>
</feature>
<keyword evidence="11 16" id="KW-0472">Membrane</keyword>
<dbReference type="Gene3D" id="2.60.40.1530">
    <property type="entry name" value="ntegrin, alpha v. Chain A, domain 4"/>
    <property type="match status" value="1"/>
</dbReference>
<proteinExistence type="inferred from homology"/>
<feature type="chain" id="PRO_5028510303" evidence="16">
    <location>
        <begin position="21"/>
        <end position="1159"/>
    </location>
</feature>
<dbReference type="Pfam" id="PF01839">
    <property type="entry name" value="FG-GAP"/>
    <property type="match status" value="2"/>
</dbReference>
<keyword evidence="4" id="KW-0479">Metal-binding</keyword>
<keyword evidence="6" id="KW-0677">Repeat</keyword>
<dbReference type="GeneID" id="117361442"/>
<dbReference type="InterPro" id="IPR032695">
    <property type="entry name" value="Integrin_dom_sf"/>
</dbReference>
<dbReference type="PANTHER" id="PTHR23220:SF118">
    <property type="entry name" value="INTEGRIN ALPHA-X"/>
    <property type="match status" value="1"/>
</dbReference>
<dbReference type="InParanoid" id="A0A6P8RIM6"/>